<name>A0A9Q9C3Y6_ENCHE</name>
<gene>
    <name evidence="2" type="ORF">GPU96_05g08490</name>
    <name evidence="3" type="ORF">PFJ87_05g00350</name>
</gene>
<keyword evidence="1" id="KW-0853">WD repeat</keyword>
<reference evidence="3 5" key="2">
    <citation type="submission" date="2023-02" db="EMBL/GenBank/DDBJ databases">
        <title>Encephalitozoon hellem ATCC 50451 complete genome.</title>
        <authorList>
            <person name="Mascarenhas dos Santos A.C."/>
            <person name="Julian A.T."/>
            <person name="Pombert J.-F."/>
        </authorList>
    </citation>
    <scope>NUCLEOTIDE SEQUENCE [LARGE SCALE GENOMIC DNA]</scope>
    <source>
        <strain evidence="3 5">ATCC 50451</strain>
    </source>
</reference>
<organism evidence="2 4">
    <name type="scientific">Encephalitozoon hellem</name>
    <name type="common">Microsporidian parasite</name>
    <dbReference type="NCBI Taxonomy" id="27973"/>
    <lineage>
        <taxon>Eukaryota</taxon>
        <taxon>Fungi</taxon>
        <taxon>Fungi incertae sedis</taxon>
        <taxon>Microsporidia</taxon>
        <taxon>Unikaryonidae</taxon>
        <taxon>Encephalitozoon</taxon>
    </lineage>
</organism>
<evidence type="ECO:0000256" key="1">
    <source>
        <dbReference type="PROSITE-ProRule" id="PRU00221"/>
    </source>
</evidence>
<evidence type="ECO:0000313" key="2">
    <source>
        <dbReference type="EMBL" id="UTX43110.1"/>
    </source>
</evidence>
<dbReference type="SUPFAM" id="SSF50978">
    <property type="entry name" value="WD40 repeat-like"/>
    <property type="match status" value="2"/>
</dbReference>
<dbReference type="InterPro" id="IPR027145">
    <property type="entry name" value="PWP2"/>
</dbReference>
<dbReference type="InterPro" id="IPR015943">
    <property type="entry name" value="WD40/YVTN_repeat-like_dom_sf"/>
</dbReference>
<dbReference type="EMBL" id="CP075151">
    <property type="protein sequence ID" value="UTX43110.1"/>
    <property type="molecule type" value="Genomic_DNA"/>
</dbReference>
<dbReference type="Proteomes" id="UP001059546">
    <property type="component" value="Chromosome V"/>
</dbReference>
<dbReference type="GO" id="GO:0034388">
    <property type="term" value="C:Pwp2p-containing subcomplex of 90S preribosome"/>
    <property type="evidence" value="ECO:0007669"/>
    <property type="project" value="TreeGrafter"/>
</dbReference>
<dbReference type="AlphaFoldDB" id="A0A9Q9C3Y6"/>
<dbReference type="EMBL" id="CP119066">
    <property type="protein sequence ID" value="WEL38567.1"/>
    <property type="molecule type" value="Genomic_DNA"/>
</dbReference>
<proteinExistence type="predicted"/>
<dbReference type="PROSITE" id="PS50082">
    <property type="entry name" value="WD_REPEATS_2"/>
    <property type="match status" value="1"/>
</dbReference>
<dbReference type="PANTHER" id="PTHR19858:SF0">
    <property type="entry name" value="PERIODIC TRYPTOPHAN PROTEIN 2 HOMOLOG"/>
    <property type="match status" value="1"/>
</dbReference>
<dbReference type="Pfam" id="PF00400">
    <property type="entry name" value="WD40"/>
    <property type="match status" value="3"/>
</dbReference>
<dbReference type="GO" id="GO:0032040">
    <property type="term" value="C:small-subunit processome"/>
    <property type="evidence" value="ECO:0007669"/>
    <property type="project" value="TreeGrafter"/>
</dbReference>
<dbReference type="OrthoDB" id="3142434at2759"/>
<keyword evidence="5" id="KW-1185">Reference proteome</keyword>
<dbReference type="GO" id="GO:0000028">
    <property type="term" value="P:ribosomal small subunit assembly"/>
    <property type="evidence" value="ECO:0007669"/>
    <property type="project" value="TreeGrafter"/>
</dbReference>
<dbReference type="InterPro" id="IPR001680">
    <property type="entry name" value="WD40_rpt"/>
</dbReference>
<evidence type="ECO:0000313" key="3">
    <source>
        <dbReference type="EMBL" id="WEL38567.1"/>
    </source>
</evidence>
<dbReference type="PANTHER" id="PTHR19858">
    <property type="entry name" value="WD40 REPEAT PROTEIN"/>
    <property type="match status" value="1"/>
</dbReference>
<evidence type="ECO:0000313" key="5">
    <source>
        <dbReference type="Proteomes" id="UP001217963"/>
    </source>
</evidence>
<dbReference type="Gene3D" id="2.130.10.10">
    <property type="entry name" value="YVTN repeat-like/Quinoprotein amine dehydrogenase"/>
    <property type="match status" value="2"/>
</dbReference>
<dbReference type="Proteomes" id="UP001217963">
    <property type="component" value="Chromosome V"/>
</dbReference>
<accession>A0A9Q9C3Y6</accession>
<dbReference type="SMART" id="SM00320">
    <property type="entry name" value="WD40"/>
    <property type="match status" value="6"/>
</dbReference>
<dbReference type="InterPro" id="IPR036322">
    <property type="entry name" value="WD40_repeat_dom_sf"/>
</dbReference>
<dbReference type="GO" id="GO:0000462">
    <property type="term" value="P:maturation of SSU-rRNA from tricistronic rRNA transcript (SSU-rRNA, 5.8S rRNA, LSU-rRNA)"/>
    <property type="evidence" value="ECO:0007669"/>
    <property type="project" value="TreeGrafter"/>
</dbReference>
<protein>
    <submittedName>
        <fullName evidence="2">WD40 domain-containing protein</fullName>
    </submittedName>
</protein>
<feature type="repeat" description="WD" evidence="1">
    <location>
        <begin position="405"/>
        <end position="444"/>
    </location>
</feature>
<evidence type="ECO:0000313" key="4">
    <source>
        <dbReference type="Proteomes" id="UP001059546"/>
    </source>
</evidence>
<sequence length="727" mass="83073">MREYKLKTVIPTESEAKGLHYDGDVYFSTNNHLFKASKGRYTKICDVGGTITDFSICEKLFIVTEERMYMNNENKMVGSLRKRFSCLSVSKDLIAAGCSNILEIWHVPKEFKLPLFDLHSRNLGHFLDITSVKFIDDSTVITTSRDCTVRLLDIKANRSLRICTTMSVPMAAYSTDEEKKELVVVCEDGTLLYYAIEGENISSKGIVYLNSKVLATSYSQGFLAISLDRESEGNLLIYSGQEIVHCATVEHKILDMRLHGDTIAIKGPGFVGIYNLAINLFEFELELPRIISMDIKKEMIAVGCADKKVRIYDKQRCIHTFSDSNIAHAIFNVHILQNSVLCLCLDGRVSIWDMKNGVCYRSFQIPVKMSASEISDDNLLLFIADFNNYSIRVVDLQRGKEIDALKGHDGPVFKMKWDGDSLYTLSYDNTIRRWNVYSQTVEELQIRKMATGFSVRNRKLCVSTVNELTIYDSDFNYEREIKVSLKARKRNEAFISEKPVESLDFTFDNRFIISGGEANTIKIISADSGDVVQKVRVSDNREWENYKEVLGRESCKPFDKTRIIEALKIVHSSSQREFYVLTREGVSIYEPSFIKFMPLHLDVSLTPESIRKYLDCEEYLKAAIGSLKINEYEIIKEVITSCPADKIEGVVKHLDTTLVGNLRSAVSRMLDNSMYHFIAIRWLKFIVFYFGSLEMQGTDLHKIKKNIELALRMGKLNKSMLLNIIKK</sequence>
<reference evidence="2" key="1">
    <citation type="submission" date="2021-05" db="EMBL/GenBank/DDBJ databases">
        <title>Encephalitozoon hellem ATCC 50604 Complete Genome.</title>
        <authorList>
            <person name="Mascarenhas dos Santos A.C."/>
            <person name="Julian A.T."/>
            <person name="Pombert J.-F."/>
        </authorList>
    </citation>
    <scope>NUCLEOTIDE SEQUENCE</scope>
    <source>
        <strain evidence="2">ATCC 50604</strain>
    </source>
</reference>